<feature type="transmembrane region" description="Helical" evidence="5">
    <location>
        <begin position="1087"/>
        <end position="1111"/>
    </location>
</feature>
<feature type="transmembrane region" description="Helical" evidence="5">
    <location>
        <begin position="30"/>
        <end position="51"/>
    </location>
</feature>
<accession>A0A165J3R5</accession>
<keyword evidence="3" id="KW-0547">Nucleotide-binding</keyword>
<feature type="transmembrane region" description="Helical" evidence="5">
    <location>
        <begin position="413"/>
        <end position="439"/>
    </location>
</feature>
<keyword evidence="8" id="KW-1185">Reference proteome</keyword>
<dbReference type="InParanoid" id="A0A165J3R5"/>
<dbReference type="STRING" id="1353952.A0A165J3R5"/>
<dbReference type="Pfam" id="PF00005">
    <property type="entry name" value="ABC_tran"/>
    <property type="match status" value="2"/>
</dbReference>
<feature type="transmembrane region" description="Helical" evidence="5">
    <location>
        <begin position="1117"/>
        <end position="1138"/>
    </location>
</feature>
<keyword evidence="5" id="KW-0812">Transmembrane</keyword>
<evidence type="ECO:0000259" key="6">
    <source>
        <dbReference type="PROSITE" id="PS50893"/>
    </source>
</evidence>
<dbReference type="CDD" id="cd03263">
    <property type="entry name" value="ABC_subfamily_A"/>
    <property type="match status" value="2"/>
</dbReference>
<proteinExistence type="predicted"/>
<evidence type="ECO:0000256" key="2">
    <source>
        <dbReference type="ARBA" id="ARBA00022737"/>
    </source>
</evidence>
<feature type="transmembrane region" description="Helical" evidence="5">
    <location>
        <begin position="279"/>
        <end position="301"/>
    </location>
</feature>
<feature type="transmembrane region" description="Helical" evidence="5">
    <location>
        <begin position="1049"/>
        <end position="1075"/>
    </location>
</feature>
<protein>
    <submittedName>
        <fullName evidence="7">p-loop containing nucleoside triphosphate hydrolase protein</fullName>
    </submittedName>
</protein>
<feature type="domain" description="ABC transporter" evidence="6">
    <location>
        <begin position="471"/>
        <end position="700"/>
    </location>
</feature>
<dbReference type="SUPFAM" id="SSF52540">
    <property type="entry name" value="P-loop containing nucleoside triphosphate hydrolases"/>
    <property type="match status" value="2"/>
</dbReference>
<keyword evidence="5" id="KW-1133">Transmembrane helix</keyword>
<feature type="transmembrane region" description="Helical" evidence="5">
    <location>
        <begin position="1204"/>
        <end position="1228"/>
    </location>
</feature>
<evidence type="ECO:0000313" key="7">
    <source>
        <dbReference type="EMBL" id="KZT61334.1"/>
    </source>
</evidence>
<dbReference type="InterPro" id="IPR003593">
    <property type="entry name" value="AAA+_ATPase"/>
</dbReference>
<dbReference type="SMART" id="SM00382">
    <property type="entry name" value="AAA"/>
    <property type="match status" value="2"/>
</dbReference>
<dbReference type="PROSITE" id="PS00211">
    <property type="entry name" value="ABC_TRANSPORTER_1"/>
    <property type="match status" value="2"/>
</dbReference>
<organism evidence="7 8">
    <name type="scientific">Calocera cornea HHB12733</name>
    <dbReference type="NCBI Taxonomy" id="1353952"/>
    <lineage>
        <taxon>Eukaryota</taxon>
        <taxon>Fungi</taxon>
        <taxon>Dikarya</taxon>
        <taxon>Basidiomycota</taxon>
        <taxon>Agaricomycotina</taxon>
        <taxon>Dacrymycetes</taxon>
        <taxon>Dacrymycetales</taxon>
        <taxon>Dacrymycetaceae</taxon>
        <taxon>Calocera</taxon>
    </lineage>
</organism>
<evidence type="ECO:0000256" key="4">
    <source>
        <dbReference type="ARBA" id="ARBA00022840"/>
    </source>
</evidence>
<evidence type="ECO:0000313" key="8">
    <source>
        <dbReference type="Proteomes" id="UP000076842"/>
    </source>
</evidence>
<dbReference type="PANTHER" id="PTHR19229:SF36">
    <property type="entry name" value="ATP-BINDING CASSETTE SUB-FAMILY A MEMBER 2"/>
    <property type="match status" value="1"/>
</dbReference>
<dbReference type="InterPro" id="IPR003439">
    <property type="entry name" value="ABC_transporter-like_ATP-bd"/>
</dbReference>
<dbReference type="Gene3D" id="3.40.50.300">
    <property type="entry name" value="P-loop containing nucleotide triphosphate hydrolases"/>
    <property type="match status" value="2"/>
</dbReference>
<evidence type="ECO:0000256" key="1">
    <source>
        <dbReference type="ARBA" id="ARBA00022448"/>
    </source>
</evidence>
<dbReference type="InterPro" id="IPR026082">
    <property type="entry name" value="ABCA"/>
</dbReference>
<dbReference type="GO" id="GO:0005319">
    <property type="term" value="F:lipid transporter activity"/>
    <property type="evidence" value="ECO:0007669"/>
    <property type="project" value="TreeGrafter"/>
</dbReference>
<sequence length="1602" mass="175514">MFQFRLFWRQFWALTWKNYIILWQHPILNLIRAFILPIAYAAFLGVAQLLLGHQNNLGQGTPAPIQNLTDTYTTGNLVWVDATTNVSNQLVTPAEIMQSVQKGFSSWQQSQVVQLPTSDSIPYYCPENFNLRSTCFAGIVFNSVPSPDGTVKMNYTLRGDSGLINVDVWNHNSDYELRFFPLQWAIDSSVIELVTGVAPAAPLEWPFTETNNTQQAESTRLGRSPPTPYVSGVYSLIDLAFFVAFLGVVYQTAGSVMAEQNARLTPHLQAMGCMRSARILSWHFSMSMLYMPAWIAMGIIWQKRVFTNTPIGLVIGVHILFGVQITSWSMFAGMPFSQSPQLAAIATTFFALIFAIIAHVVQFPTGGACLFQLFFPSSFYIYALRGIALYEMAKIPTDVLKTSPSDGYSANDNSPILIIAVIGVAILNTFLWPVMSLLLEHWLYGARRTKISREQKRDMEAAAVGHSEVAVRIENLHKRFGRGKKAVIAINDLSLTIPKYGIHCLLGSNGSGKSTTLEILAGLISASKGVVSFGGQPHPTRGTLGIVPQKNVLWDELTSLQHLKLWRDIKRPIGKGVDEDLVQLLNDCDVGTKMKARAGTLSGGQKRKLQLAVGLVGQSELILVDEATSGVDPLARRAIWRALNAVKSERTIVYTTHFLDEADLIGDEITILAAPGKVLANGSPVNLKSTLGDGYVINLHRVSDAEDEKLGQIWDSHSLMAALKAVAPGCHMTLTSEGHVIRLNSKEPAAVARALRVIEDRKADLGITRYDVHASSLEDVFLGLMQQEGHVIGTADTDEKSAAGSTPTDELISAELEAAPIALNESKPISFFMQAWIIFVKRFLVLKHGWLSHVIMIAIACCGALIPLFFMKDRTQNCVRSFDHVFYTDLFLPESYFTYEIGETPPFISPPNAISSLGVPLTFNASADNATFFNDIIAHQTNLSLGGVSFAEGSGQTVIAWEADPLNPSGIALLNLATNIFYNQALNTSTRGIGLGPQVFVSFGDGVKWVAFFGLAMGVFPAFFTLYTAKERRSSIQAMGYSNGLTPLGLWLGHLLFEMPFILIISSLISLVFAFGQQSSQFYSTAVLWVVITLYGMASALFSFCVTLLLVTSGLAAFALVAGYQVILFLLYTAAYLLTLTFQLNANNSQTLTTVHFTMALLSPVVSVVRAAFVSINLFNLLCDGTGGNTTTGPGDMLKFGGPIVYLILYSLFCFGLLVGVDSGFFTAPQFLRLLRRRVLFGATTSSNRETGADVLNEAKRVSTSQDALRVLGLSKHFASMTIPAVDDVSFGVNDERMALLGPNGAGKTTTFNMIRGSIRPDRGNVYISNHSILSQRNYARISLGVCPQFNAIDDLTVRQHLLVYGRFRGLRGAVLKANVEAILDGAHLRMYEHRLAAKLSGGNQRKLSLAISLVGNPKVVLIDEWSAGVDAATKRQMWHTLRRATAGKAVVLTTHSMEEASALANRVGIIASKMLAIDTVPQLCSRYAVYEVHLSARTAEQQARARQLIASAFPDAKQAEDVSTRFEVALEDRTLADLFERLAEVEAQTNTDAEGLEYTVERLGLESVFLKVVRGDRDGRLVGEEANLQQETRRKRFCGLF</sequence>
<feature type="transmembrane region" description="Helical" evidence="5">
    <location>
        <begin position="373"/>
        <end position="393"/>
    </location>
</feature>
<dbReference type="OrthoDB" id="8061355at2759"/>
<dbReference type="PANTHER" id="PTHR19229">
    <property type="entry name" value="ATP-BINDING CASSETTE TRANSPORTER SUBFAMILY A ABCA"/>
    <property type="match status" value="1"/>
</dbReference>
<dbReference type="PROSITE" id="PS50893">
    <property type="entry name" value="ABC_TRANSPORTER_2"/>
    <property type="match status" value="2"/>
</dbReference>
<name>A0A165J3R5_9BASI</name>
<dbReference type="GO" id="GO:0016020">
    <property type="term" value="C:membrane"/>
    <property type="evidence" value="ECO:0007669"/>
    <property type="project" value="InterPro"/>
</dbReference>
<feature type="transmembrane region" description="Helical" evidence="5">
    <location>
        <begin position="1159"/>
        <end position="1179"/>
    </location>
</feature>
<reference evidence="7 8" key="1">
    <citation type="journal article" date="2016" name="Mol. Biol. Evol.">
        <title>Comparative Genomics of Early-Diverging Mushroom-Forming Fungi Provides Insights into the Origins of Lignocellulose Decay Capabilities.</title>
        <authorList>
            <person name="Nagy L.G."/>
            <person name="Riley R."/>
            <person name="Tritt A."/>
            <person name="Adam C."/>
            <person name="Daum C."/>
            <person name="Floudas D."/>
            <person name="Sun H."/>
            <person name="Yadav J.S."/>
            <person name="Pangilinan J."/>
            <person name="Larsson K.H."/>
            <person name="Matsuura K."/>
            <person name="Barry K."/>
            <person name="Labutti K."/>
            <person name="Kuo R."/>
            <person name="Ohm R.A."/>
            <person name="Bhattacharya S.S."/>
            <person name="Shirouzu T."/>
            <person name="Yoshinaga Y."/>
            <person name="Martin F.M."/>
            <person name="Grigoriev I.V."/>
            <person name="Hibbett D.S."/>
        </authorList>
    </citation>
    <scope>NUCLEOTIDE SEQUENCE [LARGE SCALE GENOMIC DNA]</scope>
    <source>
        <strain evidence="7 8">HHB12733</strain>
    </source>
</reference>
<dbReference type="Proteomes" id="UP000076842">
    <property type="component" value="Unassembled WGS sequence"/>
</dbReference>
<feature type="transmembrane region" description="Helical" evidence="5">
    <location>
        <begin position="342"/>
        <end position="361"/>
    </location>
</feature>
<dbReference type="InterPro" id="IPR027417">
    <property type="entry name" value="P-loop_NTPase"/>
</dbReference>
<feature type="transmembrane region" description="Helical" evidence="5">
    <location>
        <begin position="850"/>
        <end position="870"/>
    </location>
</feature>
<dbReference type="GO" id="GO:0016887">
    <property type="term" value="F:ATP hydrolysis activity"/>
    <property type="evidence" value="ECO:0007669"/>
    <property type="project" value="InterPro"/>
</dbReference>
<keyword evidence="5" id="KW-0472">Membrane</keyword>
<dbReference type="GO" id="GO:0140359">
    <property type="term" value="F:ABC-type transporter activity"/>
    <property type="evidence" value="ECO:0007669"/>
    <property type="project" value="InterPro"/>
</dbReference>
<dbReference type="InterPro" id="IPR017871">
    <property type="entry name" value="ABC_transporter-like_CS"/>
</dbReference>
<dbReference type="GO" id="GO:0005524">
    <property type="term" value="F:ATP binding"/>
    <property type="evidence" value="ECO:0007669"/>
    <property type="project" value="UniProtKB-KW"/>
</dbReference>
<keyword evidence="2" id="KW-0677">Repeat</keyword>
<dbReference type="EMBL" id="KV423924">
    <property type="protein sequence ID" value="KZT61334.1"/>
    <property type="molecule type" value="Genomic_DNA"/>
</dbReference>
<feature type="transmembrane region" description="Helical" evidence="5">
    <location>
        <begin position="1009"/>
        <end position="1029"/>
    </location>
</feature>
<keyword evidence="4" id="KW-0067">ATP-binding</keyword>
<feature type="transmembrane region" description="Helical" evidence="5">
    <location>
        <begin position="313"/>
        <end position="336"/>
    </location>
</feature>
<evidence type="ECO:0000256" key="5">
    <source>
        <dbReference type="SAM" id="Phobius"/>
    </source>
</evidence>
<evidence type="ECO:0000256" key="3">
    <source>
        <dbReference type="ARBA" id="ARBA00022741"/>
    </source>
</evidence>
<feature type="domain" description="ABC transporter" evidence="6">
    <location>
        <begin position="1269"/>
        <end position="1498"/>
    </location>
</feature>
<feature type="transmembrane region" description="Helical" evidence="5">
    <location>
        <begin position="229"/>
        <end position="250"/>
    </location>
</feature>
<keyword evidence="1" id="KW-0813">Transport</keyword>
<gene>
    <name evidence="7" type="ORF">CALCODRAFT_428101</name>
</gene>
<keyword evidence="7" id="KW-0378">Hydrolase</keyword>